<evidence type="ECO:0000313" key="8">
    <source>
        <dbReference type="EMBL" id="QDU91396.1"/>
    </source>
</evidence>
<keyword evidence="9" id="KW-1185">Reference proteome</keyword>
<reference evidence="8 9" key="1">
    <citation type="submission" date="2019-02" db="EMBL/GenBank/DDBJ databases">
        <title>Deep-cultivation of Planctomycetes and their phenomic and genomic characterization uncovers novel biology.</title>
        <authorList>
            <person name="Wiegand S."/>
            <person name="Jogler M."/>
            <person name="Boedeker C."/>
            <person name="Pinto D."/>
            <person name="Vollmers J."/>
            <person name="Rivas-Marin E."/>
            <person name="Kohn T."/>
            <person name="Peeters S.H."/>
            <person name="Heuer A."/>
            <person name="Rast P."/>
            <person name="Oberbeckmann S."/>
            <person name="Bunk B."/>
            <person name="Jeske O."/>
            <person name="Meyerdierks A."/>
            <person name="Storesund J.E."/>
            <person name="Kallscheuer N."/>
            <person name="Luecker S."/>
            <person name="Lage O.M."/>
            <person name="Pohl T."/>
            <person name="Merkel B.J."/>
            <person name="Hornburger P."/>
            <person name="Mueller R.-W."/>
            <person name="Bruemmer F."/>
            <person name="Labrenz M."/>
            <person name="Spormann A.M."/>
            <person name="Op den Camp H."/>
            <person name="Overmann J."/>
            <person name="Amann R."/>
            <person name="Jetten M.S.M."/>
            <person name="Mascher T."/>
            <person name="Medema M.H."/>
            <person name="Devos D.P."/>
            <person name="Kaster A.-K."/>
            <person name="Ovreas L."/>
            <person name="Rohde M."/>
            <person name="Galperin M.Y."/>
            <person name="Jogler C."/>
        </authorList>
    </citation>
    <scope>NUCLEOTIDE SEQUENCE [LARGE SCALE GENOMIC DNA]</scope>
    <source>
        <strain evidence="8 9">Pla175</strain>
    </source>
</reference>
<dbReference type="EMBL" id="CP036291">
    <property type="protein sequence ID" value="QDU91396.1"/>
    <property type="molecule type" value="Genomic_DNA"/>
</dbReference>
<feature type="domain" description="NfeD-like C-terminal" evidence="7">
    <location>
        <begin position="101"/>
        <end position="154"/>
    </location>
</feature>
<keyword evidence="4 6" id="KW-0472">Membrane</keyword>
<dbReference type="SUPFAM" id="SSF141322">
    <property type="entry name" value="NfeD domain-like"/>
    <property type="match status" value="1"/>
</dbReference>
<dbReference type="InterPro" id="IPR002810">
    <property type="entry name" value="NfeD-like_C"/>
</dbReference>
<feature type="region of interest" description="Disordered" evidence="5">
    <location>
        <begin position="153"/>
        <end position="187"/>
    </location>
</feature>
<evidence type="ECO:0000313" key="9">
    <source>
        <dbReference type="Proteomes" id="UP000317429"/>
    </source>
</evidence>
<dbReference type="InterPro" id="IPR052165">
    <property type="entry name" value="Membrane_assoc_protease"/>
</dbReference>
<dbReference type="PANTHER" id="PTHR33507">
    <property type="entry name" value="INNER MEMBRANE PROTEIN YBBJ"/>
    <property type="match status" value="1"/>
</dbReference>
<accession>A0A518DIW6</accession>
<name>A0A518DIW6_9BACT</name>
<evidence type="ECO:0000256" key="2">
    <source>
        <dbReference type="ARBA" id="ARBA00022692"/>
    </source>
</evidence>
<evidence type="ECO:0000256" key="3">
    <source>
        <dbReference type="ARBA" id="ARBA00022989"/>
    </source>
</evidence>
<keyword evidence="3 6" id="KW-1133">Transmembrane helix</keyword>
<feature type="transmembrane region" description="Helical" evidence="6">
    <location>
        <begin position="27"/>
        <end position="42"/>
    </location>
</feature>
<dbReference type="GO" id="GO:0005886">
    <property type="term" value="C:plasma membrane"/>
    <property type="evidence" value="ECO:0007669"/>
    <property type="project" value="TreeGrafter"/>
</dbReference>
<dbReference type="AlphaFoldDB" id="A0A518DIW6"/>
<evidence type="ECO:0000256" key="4">
    <source>
        <dbReference type="ARBA" id="ARBA00023136"/>
    </source>
</evidence>
<feature type="compositionally biased region" description="Acidic residues" evidence="5">
    <location>
        <begin position="177"/>
        <end position="187"/>
    </location>
</feature>
<dbReference type="Proteomes" id="UP000317429">
    <property type="component" value="Chromosome"/>
</dbReference>
<keyword evidence="2 6" id="KW-0812">Transmembrane</keyword>
<comment type="subcellular location">
    <subcellularLocation>
        <location evidence="1">Membrane</location>
        <topology evidence="1">Multi-pass membrane protein</topology>
    </subcellularLocation>
</comment>
<evidence type="ECO:0000256" key="1">
    <source>
        <dbReference type="ARBA" id="ARBA00004141"/>
    </source>
</evidence>
<proteinExistence type="predicted"/>
<evidence type="ECO:0000256" key="6">
    <source>
        <dbReference type="SAM" id="Phobius"/>
    </source>
</evidence>
<gene>
    <name evidence="8" type="ORF">Pla175_48180</name>
</gene>
<dbReference type="PANTHER" id="PTHR33507:SF3">
    <property type="entry name" value="INNER MEMBRANE PROTEIN YBBJ"/>
    <property type="match status" value="1"/>
</dbReference>
<dbReference type="Pfam" id="PF01957">
    <property type="entry name" value="NfeD"/>
    <property type="match status" value="1"/>
</dbReference>
<dbReference type="InterPro" id="IPR012340">
    <property type="entry name" value="NA-bd_OB-fold"/>
</dbReference>
<evidence type="ECO:0000256" key="5">
    <source>
        <dbReference type="SAM" id="MobiDB-lite"/>
    </source>
</evidence>
<feature type="compositionally biased region" description="Basic and acidic residues" evidence="5">
    <location>
        <begin position="156"/>
        <end position="175"/>
    </location>
</feature>
<sequence length="187" mass="19974">MTLAVVLATLGFLLVVAEVFFPSGGFLGFFSLASLAAAVYYAHQSGGAARSLPFAGVVVVLLPLVIWGAFTWLPHTRLGRHLLGEPTRPEDVAVNDPRRVLLGKVGVARSKMLPSGAVEIDGRMIDCITRGQAIDPGQYVKVVEVRGNRVVVRPAGEGERPGHEDPADMLDRPIEDLGLDSLDDPLV</sequence>
<dbReference type="KEGG" id="pnd:Pla175_48180"/>
<evidence type="ECO:0000259" key="7">
    <source>
        <dbReference type="Pfam" id="PF01957"/>
    </source>
</evidence>
<feature type="transmembrane region" description="Helical" evidence="6">
    <location>
        <begin position="54"/>
        <end position="73"/>
    </location>
</feature>
<dbReference type="Gene3D" id="2.40.50.140">
    <property type="entry name" value="Nucleic acid-binding proteins"/>
    <property type="match status" value="1"/>
</dbReference>
<organism evidence="8 9">
    <name type="scientific">Pirellulimonas nuda</name>
    <dbReference type="NCBI Taxonomy" id="2528009"/>
    <lineage>
        <taxon>Bacteria</taxon>
        <taxon>Pseudomonadati</taxon>
        <taxon>Planctomycetota</taxon>
        <taxon>Planctomycetia</taxon>
        <taxon>Pirellulales</taxon>
        <taxon>Lacipirellulaceae</taxon>
        <taxon>Pirellulimonas</taxon>
    </lineage>
</organism>
<protein>
    <recommendedName>
        <fullName evidence="7">NfeD-like C-terminal domain-containing protein</fullName>
    </recommendedName>
</protein>